<name>A0A0A0EGU9_9RHOB</name>
<feature type="signal peptide" evidence="1">
    <location>
        <begin position="1"/>
        <end position="23"/>
    </location>
</feature>
<dbReference type="AlphaFoldDB" id="A0A0A0EGU9"/>
<keyword evidence="3" id="KW-1185">Reference proteome</keyword>
<gene>
    <name evidence="2" type="ORF">ATO9_04610</name>
</gene>
<dbReference type="eggNOG" id="ENOG50319IW">
    <property type="taxonomic scope" value="Bacteria"/>
</dbReference>
<evidence type="ECO:0000256" key="1">
    <source>
        <dbReference type="SAM" id="SignalP"/>
    </source>
</evidence>
<feature type="chain" id="PRO_5001969079" evidence="1">
    <location>
        <begin position="24"/>
        <end position="138"/>
    </location>
</feature>
<protein>
    <submittedName>
        <fullName evidence="2">Uncharacterized protein</fullName>
    </submittedName>
</protein>
<sequence>MIQIFRTLPALALAALTALPALAETPMTAEEFDAYSRGKTFYYGSMGQAYGVEQYFDNRRVRWSFLDGQCADGFWYEQNGMICFEYESSIDPGPQCWTFYDSPGGLVAQFQGDPDQTTLYEVDQADEPMTCLGPEVGV</sequence>
<evidence type="ECO:0000313" key="2">
    <source>
        <dbReference type="EMBL" id="KGM49318.1"/>
    </source>
</evidence>
<comment type="caution">
    <text evidence="2">The sequence shown here is derived from an EMBL/GenBank/DDBJ whole genome shotgun (WGS) entry which is preliminary data.</text>
</comment>
<dbReference type="EMBL" id="AQQX01000002">
    <property type="protein sequence ID" value="KGM49318.1"/>
    <property type="molecule type" value="Genomic_DNA"/>
</dbReference>
<dbReference type="STRING" id="1461694.ATO9_04610"/>
<dbReference type="RefSeq" id="WP_043745919.1">
    <property type="nucleotide sequence ID" value="NZ_AQQX01000002.1"/>
</dbReference>
<accession>A0A0A0EGU9</accession>
<keyword evidence="1" id="KW-0732">Signal</keyword>
<evidence type="ECO:0000313" key="3">
    <source>
        <dbReference type="Proteomes" id="UP000030004"/>
    </source>
</evidence>
<organism evidence="2 3">
    <name type="scientific">Pseudooceanicola atlanticus</name>
    <dbReference type="NCBI Taxonomy" id="1461694"/>
    <lineage>
        <taxon>Bacteria</taxon>
        <taxon>Pseudomonadati</taxon>
        <taxon>Pseudomonadota</taxon>
        <taxon>Alphaproteobacteria</taxon>
        <taxon>Rhodobacterales</taxon>
        <taxon>Paracoccaceae</taxon>
        <taxon>Pseudooceanicola</taxon>
    </lineage>
</organism>
<reference evidence="2 3" key="1">
    <citation type="journal article" date="2015" name="Antonie Van Leeuwenhoek">
        <title>Pseudooceanicola atlanticus gen. nov. sp. nov., isolated from surface seawater of the Atlantic Ocean and reclassification of Oceanicola batsensis, Oceanicola marinus, Oceanicola nitratireducens, Oceanicola nanhaiensis, Oceanicola antarcticus and Oceanicola flagellatus, as Pseudooceanicola batsensis comb. nov., Pseudooceanicola marinus comb. nov., Pseudooceanicola nitratireducens comb. nov., Pseudooceanicola nanhaiensis comb. nov., Pseudooceanicola antarcticus comb. nov., and Pseudooceanicola flagellatus comb. nov.</title>
        <authorList>
            <person name="Lai Q."/>
            <person name="Li G."/>
            <person name="Liu X."/>
            <person name="Du Y."/>
            <person name="Sun F."/>
            <person name="Shao Z."/>
        </authorList>
    </citation>
    <scope>NUCLEOTIDE SEQUENCE [LARGE SCALE GENOMIC DNA]</scope>
    <source>
        <strain evidence="2 3">22II-s11g</strain>
    </source>
</reference>
<dbReference type="Proteomes" id="UP000030004">
    <property type="component" value="Unassembled WGS sequence"/>
</dbReference>
<dbReference type="OrthoDB" id="7304934at2"/>
<proteinExistence type="predicted"/>